<dbReference type="Gene3D" id="2.40.170.20">
    <property type="entry name" value="TonB-dependent receptor, beta-barrel domain"/>
    <property type="match status" value="1"/>
</dbReference>
<keyword evidence="3 8" id="KW-1134">Transmembrane beta strand</keyword>
<sequence length="943" mass="99839" precursor="true">MKHPTHRQPACRPNRLCAGIATSLARLLLVPATLAIAAPAALAQSAPDEKPTNLDRITVTGSNIPRVTTETASPVQVITRQEIDRTGKATIAEYLQTLTSDGAGSIPKSFGTGFAGGGSGISLRGLGAASTLVLLNGRRMAPYGLADDGQKVFTDLSVIPMDAVERVEVLKDGASAIYGSDAIAGVVNIILRSDFTGAIAKASYGMSGDSDGNARRGSLTAGIGSLAEDGFNAFISLDVSKTDGIRISDRRNRKWIGNGDLSPYGYDRVAGGQNFPLNGAITAGGTVAGNSPVGSIRDPLTGLYQSLPGCAQFSRITPADPGGGCLWETQDFRSLSPSEEFGNLFARGTFALSDSFELYGEFGYSKKKTEFYNTPSGVSGSWGYPGGPVNASSGSGATVLGAGHPDNPLGANARLRYAAFDVGPRITRNTNEFTRFLVGMKGTLGAWDIDTAYLHSATQLVNERTGFLRYSHVRTALSDPNSPVGWWRLGANAGLNSQALYDYISPTIRANATTSLDMIDFKASRTLTDLRGGPLGLAFGAEYRRQKAQLDPQTYTDIGDIIGLGYSAYRGTQKVTDAYVEMVAPVLPSLELSGAFRVDKYEGGDTATTPKLGVKWTPAEWIALRATYAEGFRAPGAAEAGDGGLAAFSTARDPVRCPGGTPAPGATAADCAVNLAIITSANPNLKPEKSKSYTAGLVLDPTSTTTLTFDAWQIKRTNEINQGDTDQALAAGRGVRSDNDLPGIPNSGSLLAVSVDYINSAQTTVRGFDFDIRQRVPLGNYGRLVADLQWTRINSFKRDDGAGAVYEYAGTHGNCDVTNCIGTPKDRVNLGLTWDMDRFSVSAIANYIGSIDNVAFKGDSCANHFTDGSDAPDGCKLPSFYSIDLSGRWRVTDAFEVFGSVQNLTDRIAPLDPLTYGAVNYNPLHYSGAIGRYYTLGAKYTFN</sequence>
<keyword evidence="5 9" id="KW-0798">TonB box</keyword>
<dbReference type="Gene3D" id="2.170.130.10">
    <property type="entry name" value="TonB-dependent receptor, plug domain"/>
    <property type="match status" value="1"/>
</dbReference>
<evidence type="ECO:0000259" key="11">
    <source>
        <dbReference type="Pfam" id="PF00593"/>
    </source>
</evidence>
<evidence type="ECO:0000256" key="7">
    <source>
        <dbReference type="ARBA" id="ARBA00023237"/>
    </source>
</evidence>
<evidence type="ECO:0000256" key="5">
    <source>
        <dbReference type="ARBA" id="ARBA00023077"/>
    </source>
</evidence>
<dbReference type="PROSITE" id="PS52016">
    <property type="entry name" value="TONB_DEPENDENT_REC_3"/>
    <property type="match status" value="1"/>
</dbReference>
<dbReference type="Proteomes" id="UP000061010">
    <property type="component" value="Chromosome"/>
</dbReference>
<comment type="subcellular location">
    <subcellularLocation>
        <location evidence="1 8">Cell outer membrane</location>
        <topology evidence="1 8">Multi-pass membrane protein</topology>
    </subcellularLocation>
</comment>
<keyword evidence="10" id="KW-0732">Signal</keyword>
<keyword evidence="14" id="KW-1185">Reference proteome</keyword>
<keyword evidence="4 8" id="KW-0812">Transmembrane</keyword>
<evidence type="ECO:0000256" key="10">
    <source>
        <dbReference type="SAM" id="SignalP"/>
    </source>
</evidence>
<evidence type="ECO:0000256" key="8">
    <source>
        <dbReference type="PROSITE-ProRule" id="PRU01360"/>
    </source>
</evidence>
<dbReference type="AlphaFoldDB" id="A0A0S1B123"/>
<dbReference type="SUPFAM" id="SSF56935">
    <property type="entry name" value="Porins"/>
    <property type="match status" value="1"/>
</dbReference>
<organism evidence="13 14">
    <name type="scientific">Stenotrophomonas acidaminiphila</name>
    <dbReference type="NCBI Taxonomy" id="128780"/>
    <lineage>
        <taxon>Bacteria</taxon>
        <taxon>Pseudomonadati</taxon>
        <taxon>Pseudomonadota</taxon>
        <taxon>Gammaproteobacteria</taxon>
        <taxon>Lysobacterales</taxon>
        <taxon>Lysobacteraceae</taxon>
        <taxon>Stenotrophomonas</taxon>
    </lineage>
</organism>
<dbReference type="OrthoDB" id="6276154at2"/>
<dbReference type="RefSeq" id="WP_054666708.1">
    <property type="nucleotide sequence ID" value="NZ_CP043570.1"/>
</dbReference>
<evidence type="ECO:0000256" key="4">
    <source>
        <dbReference type="ARBA" id="ARBA00022692"/>
    </source>
</evidence>
<dbReference type="GO" id="GO:0009279">
    <property type="term" value="C:cell outer membrane"/>
    <property type="evidence" value="ECO:0007669"/>
    <property type="project" value="UniProtKB-SubCell"/>
</dbReference>
<dbReference type="PANTHER" id="PTHR47234:SF2">
    <property type="entry name" value="TONB-DEPENDENT RECEPTOR"/>
    <property type="match status" value="1"/>
</dbReference>
<dbReference type="KEGG" id="sacz:AOT14_24140"/>
<dbReference type="InterPro" id="IPR000531">
    <property type="entry name" value="Beta-barrel_TonB"/>
</dbReference>
<gene>
    <name evidence="13" type="ORF">AOT14_24140</name>
</gene>
<evidence type="ECO:0000256" key="6">
    <source>
        <dbReference type="ARBA" id="ARBA00023136"/>
    </source>
</evidence>
<reference evidence="13 14" key="1">
    <citation type="journal article" date="2015" name="Genome Announc.">
        <title>Complete Genome Sequencing of Stenotrophomonas acidaminiphila ZAC14D2_NAIMI4_2, a Multidrug-Resistant Strain Isolated from Sediments of a Polluted River in Mexico, Uncovers New Antibiotic Resistance Genes and a Novel Class-II Lasso Peptide Biosynthesis Gene Cluster.</title>
        <authorList>
            <person name="Vinuesa P."/>
            <person name="Ochoa-Sanchez L.E."/>
        </authorList>
    </citation>
    <scope>NUCLEOTIDE SEQUENCE [LARGE SCALE GENOMIC DNA]</scope>
    <source>
        <strain evidence="13 14">ZAC14D2_NAIMI4_2</strain>
    </source>
</reference>
<feature type="domain" description="TonB-dependent receptor plug" evidence="12">
    <location>
        <begin position="70"/>
        <end position="186"/>
    </location>
</feature>
<dbReference type="InterPro" id="IPR036942">
    <property type="entry name" value="Beta-barrel_TonB_sf"/>
</dbReference>
<protein>
    <submittedName>
        <fullName evidence="13">TonB dependent receptor protein</fullName>
    </submittedName>
</protein>
<keyword evidence="13" id="KW-0675">Receptor</keyword>
<proteinExistence type="inferred from homology"/>
<comment type="similarity">
    <text evidence="8 9">Belongs to the TonB-dependent receptor family.</text>
</comment>
<feature type="domain" description="TonB-dependent receptor-like beta-barrel" evidence="11">
    <location>
        <begin position="399"/>
        <end position="904"/>
    </location>
</feature>
<evidence type="ECO:0000256" key="1">
    <source>
        <dbReference type="ARBA" id="ARBA00004571"/>
    </source>
</evidence>
<dbReference type="InterPro" id="IPR012910">
    <property type="entry name" value="Plug_dom"/>
</dbReference>
<dbReference type="EMBL" id="CP012900">
    <property type="protein sequence ID" value="ALJ28780.1"/>
    <property type="molecule type" value="Genomic_DNA"/>
</dbReference>
<name>A0A0S1B123_9GAMM</name>
<evidence type="ECO:0000256" key="9">
    <source>
        <dbReference type="RuleBase" id="RU003357"/>
    </source>
</evidence>
<dbReference type="Pfam" id="PF00593">
    <property type="entry name" value="TonB_dep_Rec_b-barrel"/>
    <property type="match status" value="1"/>
</dbReference>
<dbReference type="InterPro" id="IPR037066">
    <property type="entry name" value="Plug_dom_sf"/>
</dbReference>
<feature type="chain" id="PRO_5006588653" evidence="10">
    <location>
        <begin position="38"/>
        <end position="943"/>
    </location>
</feature>
<keyword evidence="2 8" id="KW-0813">Transport</keyword>
<dbReference type="Pfam" id="PF07715">
    <property type="entry name" value="Plug"/>
    <property type="match status" value="1"/>
</dbReference>
<dbReference type="PANTHER" id="PTHR47234">
    <property type="match status" value="1"/>
</dbReference>
<keyword evidence="6 8" id="KW-0472">Membrane</keyword>
<dbReference type="CDD" id="cd01347">
    <property type="entry name" value="ligand_gated_channel"/>
    <property type="match status" value="1"/>
</dbReference>
<evidence type="ECO:0000313" key="13">
    <source>
        <dbReference type="EMBL" id="ALJ28780.1"/>
    </source>
</evidence>
<dbReference type="PATRIC" id="fig|128780.6.peg.2433"/>
<keyword evidence="7 8" id="KW-0998">Cell outer membrane</keyword>
<evidence type="ECO:0000313" key="14">
    <source>
        <dbReference type="Proteomes" id="UP000061010"/>
    </source>
</evidence>
<evidence type="ECO:0000259" key="12">
    <source>
        <dbReference type="Pfam" id="PF07715"/>
    </source>
</evidence>
<evidence type="ECO:0000256" key="3">
    <source>
        <dbReference type="ARBA" id="ARBA00022452"/>
    </source>
</evidence>
<accession>A0A0S1B123</accession>
<feature type="signal peptide" evidence="10">
    <location>
        <begin position="1"/>
        <end position="37"/>
    </location>
</feature>
<evidence type="ECO:0000256" key="2">
    <source>
        <dbReference type="ARBA" id="ARBA00022448"/>
    </source>
</evidence>
<dbReference type="InterPro" id="IPR039426">
    <property type="entry name" value="TonB-dep_rcpt-like"/>
</dbReference>